<sequence length="429" mass="47451">MQLTRPQLIIVGVAGFIIVFFTLVFLGFIPGLRDDIALPRVELNVWGVGDELKVWQEVGSKFEALHPNVQVKYTKLDVTNYEKQLVNALAAGTGPDVFMFHNTWLLKHSDKVIPVTEEKLPLATFRNFFPTIAEQDFVRNSKIYALPISIDTLALIYNRDIFDNKKIAVAPTTWDELKNTVVKVRELDSRGAITKSALAIGGTSKSVNNAADILSLLFLQFKTDMVSPDKTRAAIANNQGIQAVNFYTQFAKPSSFYYTWTDSFKPSINSLTSKQTAMILGYASEIPDIKAKNPALNFGVAPAPQFDKNNAVNFPSYWGLAVSSKTTHTTDAWDFIILATTDAETARNYVTLTSKPPALRFLINEYLNSPTLGTFAAQALTAKSWPQADNSEIKKVFDTMIESVVSGKLTTENALLEAEVKVSALMVSI</sequence>
<dbReference type="GO" id="GO:0055085">
    <property type="term" value="P:transmembrane transport"/>
    <property type="evidence" value="ECO:0007669"/>
    <property type="project" value="InterPro"/>
</dbReference>
<keyword evidence="4" id="KW-0812">Transmembrane</keyword>
<keyword evidence="3" id="KW-0732">Signal</keyword>
<dbReference type="SUPFAM" id="SSF53850">
    <property type="entry name" value="Periplasmic binding protein-like II"/>
    <property type="match status" value="1"/>
</dbReference>
<evidence type="ECO:0000313" key="6">
    <source>
        <dbReference type="Proteomes" id="UP000178651"/>
    </source>
</evidence>
<evidence type="ECO:0008006" key="7">
    <source>
        <dbReference type="Google" id="ProtNLM"/>
    </source>
</evidence>
<dbReference type="PANTHER" id="PTHR30061">
    <property type="entry name" value="MALTOSE-BINDING PERIPLASMIC PROTEIN"/>
    <property type="match status" value="1"/>
</dbReference>
<reference evidence="5 6" key="1">
    <citation type="journal article" date="2016" name="Nat. Commun.">
        <title>Thousands of microbial genomes shed light on interconnected biogeochemical processes in an aquifer system.</title>
        <authorList>
            <person name="Anantharaman K."/>
            <person name="Brown C.T."/>
            <person name="Hug L.A."/>
            <person name="Sharon I."/>
            <person name="Castelle C.J."/>
            <person name="Probst A.J."/>
            <person name="Thomas B.C."/>
            <person name="Singh A."/>
            <person name="Wilkins M.J."/>
            <person name="Karaoz U."/>
            <person name="Brodie E.L."/>
            <person name="Williams K.H."/>
            <person name="Hubbard S.S."/>
            <person name="Banfield J.F."/>
        </authorList>
    </citation>
    <scope>NUCLEOTIDE SEQUENCE [LARGE SCALE GENOMIC DNA]</scope>
</reference>
<evidence type="ECO:0000256" key="1">
    <source>
        <dbReference type="ARBA" id="ARBA00008520"/>
    </source>
</evidence>
<dbReference type="Proteomes" id="UP000178651">
    <property type="component" value="Unassembled WGS sequence"/>
</dbReference>
<comment type="similarity">
    <text evidence="1">Belongs to the bacterial solute-binding protein 1 family.</text>
</comment>
<dbReference type="EMBL" id="MHIU01000004">
    <property type="protein sequence ID" value="OGY58135.1"/>
    <property type="molecule type" value="Genomic_DNA"/>
</dbReference>
<organism evidence="5 6">
    <name type="scientific">Candidatus Colwellbacteria bacterium RIFCSPHIGHO2_02_FULL_43_15</name>
    <dbReference type="NCBI Taxonomy" id="1797686"/>
    <lineage>
        <taxon>Bacteria</taxon>
        <taxon>Candidatus Colwelliibacteriota</taxon>
    </lineage>
</organism>
<evidence type="ECO:0000256" key="3">
    <source>
        <dbReference type="ARBA" id="ARBA00022729"/>
    </source>
</evidence>
<dbReference type="InterPro" id="IPR006059">
    <property type="entry name" value="SBP"/>
</dbReference>
<evidence type="ECO:0000256" key="4">
    <source>
        <dbReference type="SAM" id="Phobius"/>
    </source>
</evidence>
<accession>A0A1G1Z0G8</accession>
<evidence type="ECO:0000256" key="2">
    <source>
        <dbReference type="ARBA" id="ARBA00022448"/>
    </source>
</evidence>
<dbReference type="Pfam" id="PF01547">
    <property type="entry name" value="SBP_bac_1"/>
    <property type="match status" value="1"/>
</dbReference>
<dbReference type="Gene3D" id="3.40.190.10">
    <property type="entry name" value="Periplasmic binding protein-like II"/>
    <property type="match status" value="1"/>
</dbReference>
<dbReference type="InterPro" id="IPR006061">
    <property type="entry name" value="SBP_1_CS"/>
</dbReference>
<dbReference type="GO" id="GO:0042956">
    <property type="term" value="P:maltodextrin transmembrane transport"/>
    <property type="evidence" value="ECO:0007669"/>
    <property type="project" value="TreeGrafter"/>
</dbReference>
<dbReference type="GO" id="GO:0055052">
    <property type="term" value="C:ATP-binding cassette (ABC) transporter complex, substrate-binding subunit-containing"/>
    <property type="evidence" value="ECO:0007669"/>
    <property type="project" value="TreeGrafter"/>
</dbReference>
<keyword evidence="2" id="KW-0813">Transport</keyword>
<evidence type="ECO:0000313" key="5">
    <source>
        <dbReference type="EMBL" id="OGY58135.1"/>
    </source>
</evidence>
<dbReference type="GO" id="GO:1901982">
    <property type="term" value="F:maltose binding"/>
    <property type="evidence" value="ECO:0007669"/>
    <property type="project" value="TreeGrafter"/>
</dbReference>
<keyword evidence="4" id="KW-1133">Transmembrane helix</keyword>
<name>A0A1G1Z0G8_9BACT</name>
<proteinExistence type="inferred from homology"/>
<dbReference type="PANTHER" id="PTHR30061:SF50">
    <property type="entry name" value="MALTOSE_MALTODEXTRIN-BINDING PERIPLASMIC PROTEIN"/>
    <property type="match status" value="1"/>
</dbReference>
<dbReference type="AlphaFoldDB" id="A0A1G1Z0G8"/>
<dbReference type="PROSITE" id="PS01037">
    <property type="entry name" value="SBP_BACTERIAL_1"/>
    <property type="match status" value="1"/>
</dbReference>
<comment type="caution">
    <text evidence="5">The sequence shown here is derived from an EMBL/GenBank/DDBJ whole genome shotgun (WGS) entry which is preliminary data.</text>
</comment>
<protein>
    <recommendedName>
        <fullName evidence="7">Extracellular solute-binding protein family 1</fullName>
    </recommendedName>
</protein>
<feature type="transmembrane region" description="Helical" evidence="4">
    <location>
        <begin position="7"/>
        <end position="29"/>
    </location>
</feature>
<keyword evidence="4" id="KW-0472">Membrane</keyword>
<dbReference type="GO" id="GO:0015768">
    <property type="term" value="P:maltose transport"/>
    <property type="evidence" value="ECO:0007669"/>
    <property type="project" value="TreeGrafter"/>
</dbReference>
<gene>
    <name evidence="5" type="ORF">A3D47_00315</name>
</gene>